<dbReference type="PANTHER" id="PTHR46997:SF2">
    <property type="entry name" value="TYROSINE-SPECIFIC TRANSPORT SYSTEM"/>
    <property type="match status" value="1"/>
</dbReference>
<evidence type="ECO:0000256" key="3">
    <source>
        <dbReference type="ARBA" id="ARBA00022475"/>
    </source>
</evidence>
<evidence type="ECO:0000313" key="10">
    <source>
        <dbReference type="EMBL" id="STX52480.1"/>
    </source>
</evidence>
<evidence type="ECO:0000313" key="11">
    <source>
        <dbReference type="Proteomes" id="UP000254794"/>
    </source>
</evidence>
<keyword evidence="4" id="KW-0997">Cell inner membrane</keyword>
<accession>A0A378JRG7</accession>
<protein>
    <submittedName>
        <fullName evidence="10">Tryptophan/tyrosine permease</fullName>
    </submittedName>
</protein>
<dbReference type="Pfam" id="PF03222">
    <property type="entry name" value="Trp_Tyr_perm"/>
    <property type="match status" value="1"/>
</dbReference>
<comment type="subcellular location">
    <subcellularLocation>
        <location evidence="1">Cell inner membrane</location>
        <topology evidence="1">Multi-pass membrane protein</topology>
    </subcellularLocation>
</comment>
<dbReference type="InterPro" id="IPR013059">
    <property type="entry name" value="Trp_tyr_transpt"/>
</dbReference>
<evidence type="ECO:0000256" key="1">
    <source>
        <dbReference type="ARBA" id="ARBA00004429"/>
    </source>
</evidence>
<keyword evidence="11" id="KW-1185">Reference proteome</keyword>
<keyword evidence="3" id="KW-1003">Cell membrane</keyword>
<keyword evidence="5 9" id="KW-0812">Transmembrane</keyword>
<dbReference type="RefSeq" id="WP_115332035.1">
    <property type="nucleotide sequence ID" value="NZ_CAAAHP010000006.1"/>
</dbReference>
<dbReference type="InterPro" id="IPR018227">
    <property type="entry name" value="Amino_acid_transport_2"/>
</dbReference>
<dbReference type="OrthoDB" id="5603949at2"/>
<reference evidence="10 11" key="1">
    <citation type="submission" date="2018-06" db="EMBL/GenBank/DDBJ databases">
        <authorList>
            <consortium name="Pathogen Informatics"/>
            <person name="Doyle S."/>
        </authorList>
    </citation>
    <scope>NUCLEOTIDE SEQUENCE [LARGE SCALE GENOMIC DNA]</scope>
    <source>
        <strain evidence="10 11">NCTC13316</strain>
    </source>
</reference>
<evidence type="ECO:0000256" key="6">
    <source>
        <dbReference type="ARBA" id="ARBA00022970"/>
    </source>
</evidence>
<evidence type="ECO:0000256" key="2">
    <source>
        <dbReference type="ARBA" id="ARBA00022448"/>
    </source>
</evidence>
<feature type="transmembrane region" description="Helical" evidence="9">
    <location>
        <begin position="333"/>
        <end position="354"/>
    </location>
</feature>
<feature type="transmembrane region" description="Helical" evidence="9">
    <location>
        <begin position="277"/>
        <end position="298"/>
    </location>
</feature>
<gene>
    <name evidence="10" type="primary">tyrP_1</name>
    <name evidence="10" type="ORF">NCTC13316_02593</name>
</gene>
<evidence type="ECO:0000256" key="9">
    <source>
        <dbReference type="SAM" id="Phobius"/>
    </source>
</evidence>
<feature type="transmembrane region" description="Helical" evidence="9">
    <location>
        <begin position="7"/>
        <end position="26"/>
    </location>
</feature>
<keyword evidence="2" id="KW-0813">Transport</keyword>
<dbReference type="PRINTS" id="PR00166">
    <property type="entry name" value="AROAAPRMEASE"/>
</dbReference>
<dbReference type="Gene3D" id="1.20.1740.10">
    <property type="entry name" value="Amino acid/polyamine transporter I"/>
    <property type="match status" value="1"/>
</dbReference>
<feature type="transmembrane region" description="Helical" evidence="9">
    <location>
        <begin position="218"/>
        <end position="240"/>
    </location>
</feature>
<proteinExistence type="predicted"/>
<feature type="transmembrane region" description="Helical" evidence="9">
    <location>
        <begin position="79"/>
        <end position="99"/>
    </location>
</feature>
<name>A0A378JRG7_9GAMM</name>
<dbReference type="GO" id="GO:0005886">
    <property type="term" value="C:plasma membrane"/>
    <property type="evidence" value="ECO:0007669"/>
    <property type="project" value="UniProtKB-SubCell"/>
</dbReference>
<feature type="transmembrane region" description="Helical" evidence="9">
    <location>
        <begin position="182"/>
        <end position="206"/>
    </location>
</feature>
<feature type="transmembrane region" description="Helical" evidence="9">
    <location>
        <begin position="310"/>
        <end position="327"/>
    </location>
</feature>
<evidence type="ECO:0000256" key="7">
    <source>
        <dbReference type="ARBA" id="ARBA00022989"/>
    </source>
</evidence>
<feature type="transmembrane region" description="Helical" evidence="9">
    <location>
        <begin position="32"/>
        <end position="58"/>
    </location>
</feature>
<organism evidence="10 11">
    <name type="scientific">Legionella busanensis</name>
    <dbReference type="NCBI Taxonomy" id="190655"/>
    <lineage>
        <taxon>Bacteria</taxon>
        <taxon>Pseudomonadati</taxon>
        <taxon>Pseudomonadota</taxon>
        <taxon>Gammaproteobacteria</taxon>
        <taxon>Legionellales</taxon>
        <taxon>Legionellaceae</taxon>
        <taxon>Legionella</taxon>
    </lineage>
</organism>
<feature type="transmembrane region" description="Helical" evidence="9">
    <location>
        <begin position="119"/>
        <end position="137"/>
    </location>
</feature>
<evidence type="ECO:0000256" key="4">
    <source>
        <dbReference type="ARBA" id="ARBA00022519"/>
    </source>
</evidence>
<dbReference type="Proteomes" id="UP000254794">
    <property type="component" value="Unassembled WGS sequence"/>
</dbReference>
<dbReference type="EMBL" id="UGOD01000001">
    <property type="protein sequence ID" value="STX52480.1"/>
    <property type="molecule type" value="Genomic_DNA"/>
</dbReference>
<evidence type="ECO:0000256" key="8">
    <source>
        <dbReference type="ARBA" id="ARBA00023136"/>
    </source>
</evidence>
<feature type="transmembrane region" description="Helical" evidence="9">
    <location>
        <begin position="144"/>
        <end position="162"/>
    </location>
</feature>
<evidence type="ECO:0000256" key="5">
    <source>
        <dbReference type="ARBA" id="ARBA00022692"/>
    </source>
</evidence>
<sequence length="369" mass="41001">MLRFLSGTFLIIGAIIGGGILAIPIVSANYGFLPTLIFILVSWLVMTKTGLYILDLTLSCPEKYNSYYSIVGKYLGNKMQLITVTLFLWLLYFSLSSYISGCTSLIMSHLTWPHPLLSHFNISLSCVIILGTIVIISAKTIVRLNVVLVSFKLCLLGIAIIFGTSYATGSVSTKIVGGPTGAFALLMVIVNSFGYQFIIPSLVSYYGRGNRNLFQWMLITSTTLVLIVYISWLYTIYTLIPSEGEHGLLSIYASNNQLLAFNQSLKFYLNSTVMSELLSTFQVVALFGSFVCVSLGVFDFLVDVMKAKKRFWVGIATFTPPLILSLFSQNMYVYALSVSGYIAVILEIVIPYFAKRKYNYLSTKNLVEN</sequence>
<keyword evidence="6" id="KW-0029">Amino-acid transport</keyword>
<dbReference type="PANTHER" id="PTHR46997">
    <property type="entry name" value="LOW AFFINITY TRYPTOPHAN PERMEASE-RELATED"/>
    <property type="match status" value="1"/>
</dbReference>
<keyword evidence="7 9" id="KW-1133">Transmembrane helix</keyword>
<dbReference type="GO" id="GO:0015173">
    <property type="term" value="F:aromatic amino acid transmembrane transporter activity"/>
    <property type="evidence" value="ECO:0007669"/>
    <property type="project" value="InterPro"/>
</dbReference>
<keyword evidence="8 9" id="KW-0472">Membrane</keyword>
<dbReference type="AlphaFoldDB" id="A0A378JRG7"/>
<dbReference type="GO" id="GO:0003333">
    <property type="term" value="P:amino acid transmembrane transport"/>
    <property type="evidence" value="ECO:0007669"/>
    <property type="project" value="InterPro"/>
</dbReference>